<dbReference type="AlphaFoldDB" id="A0AAU9N7F0"/>
<evidence type="ECO:0000313" key="3">
    <source>
        <dbReference type="Proteomes" id="UP001157418"/>
    </source>
</evidence>
<gene>
    <name evidence="2" type="ORF">LVIROSA_LOCUS22257</name>
</gene>
<accession>A0AAU9N7F0</accession>
<reference evidence="2 3" key="1">
    <citation type="submission" date="2022-01" db="EMBL/GenBank/DDBJ databases">
        <authorList>
            <person name="Xiong W."/>
            <person name="Schranz E."/>
        </authorList>
    </citation>
    <scope>NUCLEOTIDE SEQUENCE [LARGE SCALE GENOMIC DNA]</scope>
</reference>
<sequence>MPPLNRTVLSPPPPYTSSLTTTNLYAAARHHYPALPSLLTTVAYLLCLLRSPSKCTHSTSGGYLTSSFNGTKMERKRVRSKSP</sequence>
<organism evidence="2 3">
    <name type="scientific">Lactuca virosa</name>
    <dbReference type="NCBI Taxonomy" id="75947"/>
    <lineage>
        <taxon>Eukaryota</taxon>
        <taxon>Viridiplantae</taxon>
        <taxon>Streptophyta</taxon>
        <taxon>Embryophyta</taxon>
        <taxon>Tracheophyta</taxon>
        <taxon>Spermatophyta</taxon>
        <taxon>Magnoliopsida</taxon>
        <taxon>eudicotyledons</taxon>
        <taxon>Gunneridae</taxon>
        <taxon>Pentapetalae</taxon>
        <taxon>asterids</taxon>
        <taxon>campanulids</taxon>
        <taxon>Asterales</taxon>
        <taxon>Asteraceae</taxon>
        <taxon>Cichorioideae</taxon>
        <taxon>Cichorieae</taxon>
        <taxon>Lactucinae</taxon>
        <taxon>Lactuca</taxon>
    </lineage>
</organism>
<dbReference type="EMBL" id="CAKMRJ010004445">
    <property type="protein sequence ID" value="CAH1435849.1"/>
    <property type="molecule type" value="Genomic_DNA"/>
</dbReference>
<evidence type="ECO:0000313" key="2">
    <source>
        <dbReference type="EMBL" id="CAH1435849.1"/>
    </source>
</evidence>
<name>A0AAU9N7F0_9ASTR</name>
<proteinExistence type="predicted"/>
<comment type="caution">
    <text evidence="2">The sequence shown here is derived from an EMBL/GenBank/DDBJ whole genome shotgun (WGS) entry which is preliminary data.</text>
</comment>
<feature type="compositionally biased region" description="Polar residues" evidence="1">
    <location>
        <begin position="55"/>
        <end position="70"/>
    </location>
</feature>
<feature type="region of interest" description="Disordered" evidence="1">
    <location>
        <begin position="55"/>
        <end position="83"/>
    </location>
</feature>
<feature type="compositionally biased region" description="Basic residues" evidence="1">
    <location>
        <begin position="74"/>
        <end position="83"/>
    </location>
</feature>
<protein>
    <submittedName>
        <fullName evidence="2">Uncharacterized protein</fullName>
    </submittedName>
</protein>
<dbReference type="Proteomes" id="UP001157418">
    <property type="component" value="Unassembled WGS sequence"/>
</dbReference>
<evidence type="ECO:0000256" key="1">
    <source>
        <dbReference type="SAM" id="MobiDB-lite"/>
    </source>
</evidence>
<keyword evidence="3" id="KW-1185">Reference proteome</keyword>